<evidence type="ECO:0000256" key="1">
    <source>
        <dbReference type="SAM" id="MobiDB-lite"/>
    </source>
</evidence>
<dbReference type="Proteomes" id="UP001159659">
    <property type="component" value="Unassembled WGS sequence"/>
</dbReference>
<accession>A0AAV0U2G1</accession>
<evidence type="ECO:0000313" key="2">
    <source>
        <dbReference type="EMBL" id="CAI5728967.1"/>
    </source>
</evidence>
<gene>
    <name evidence="2" type="ORF">PFR002_LOCUS5923</name>
</gene>
<proteinExistence type="predicted"/>
<feature type="compositionally biased region" description="Polar residues" evidence="1">
    <location>
        <begin position="24"/>
        <end position="35"/>
    </location>
</feature>
<reference evidence="2" key="1">
    <citation type="submission" date="2022-12" db="EMBL/GenBank/DDBJ databases">
        <authorList>
            <person name="Webb A."/>
        </authorList>
    </citation>
    <scope>NUCLEOTIDE SEQUENCE</scope>
    <source>
        <strain evidence="2">Pf2</strain>
    </source>
</reference>
<protein>
    <submittedName>
        <fullName evidence="2">Uncharacterized protein</fullName>
    </submittedName>
</protein>
<name>A0AAV0U2G1_9STRA</name>
<evidence type="ECO:0000313" key="3">
    <source>
        <dbReference type="Proteomes" id="UP001159659"/>
    </source>
</evidence>
<feature type="region of interest" description="Disordered" evidence="1">
    <location>
        <begin position="21"/>
        <end position="44"/>
    </location>
</feature>
<comment type="caution">
    <text evidence="2">The sequence shown here is derived from an EMBL/GenBank/DDBJ whole genome shotgun (WGS) entry which is preliminary data.</text>
</comment>
<organism evidence="2 3">
    <name type="scientific">Peronospora farinosa</name>
    <dbReference type="NCBI Taxonomy" id="134698"/>
    <lineage>
        <taxon>Eukaryota</taxon>
        <taxon>Sar</taxon>
        <taxon>Stramenopiles</taxon>
        <taxon>Oomycota</taxon>
        <taxon>Peronosporomycetes</taxon>
        <taxon>Peronosporales</taxon>
        <taxon>Peronosporaceae</taxon>
        <taxon>Peronospora</taxon>
    </lineage>
</organism>
<dbReference type="AlphaFoldDB" id="A0AAV0U2G1"/>
<dbReference type="EMBL" id="CANTFK010000822">
    <property type="protein sequence ID" value="CAI5728967.1"/>
    <property type="molecule type" value="Genomic_DNA"/>
</dbReference>
<sequence>MLPRPMRRLFSKRVFRPKTVENKALNTASSQQLPTKKTPDDSEINPLSHFAAFTSMENYVNVTLIQYNKKKEDKNPSKSPQIT</sequence>